<dbReference type="CDD" id="cd18186">
    <property type="entry name" value="BTB_POZ_ZBTB_KLHL-like"/>
    <property type="match status" value="1"/>
</dbReference>
<accession>A0A9P5L5E4</accession>
<dbReference type="Pfam" id="PF00651">
    <property type="entry name" value="BTB"/>
    <property type="match status" value="1"/>
</dbReference>
<dbReference type="Gene3D" id="3.30.710.10">
    <property type="entry name" value="Potassium Channel Kv1.1, Chain A"/>
    <property type="match status" value="1"/>
</dbReference>
<feature type="domain" description="BTB" evidence="1">
    <location>
        <begin position="23"/>
        <end position="95"/>
    </location>
</feature>
<organism evidence="2 3">
    <name type="scientific">Penicillium crustosum</name>
    <name type="common">Blue mold fungus</name>
    <dbReference type="NCBI Taxonomy" id="36656"/>
    <lineage>
        <taxon>Eukaryota</taxon>
        <taxon>Fungi</taxon>
        <taxon>Dikarya</taxon>
        <taxon>Ascomycota</taxon>
        <taxon>Pezizomycotina</taxon>
        <taxon>Eurotiomycetes</taxon>
        <taxon>Eurotiomycetidae</taxon>
        <taxon>Eurotiales</taxon>
        <taxon>Aspergillaceae</taxon>
        <taxon>Penicillium</taxon>
    </lineage>
</organism>
<dbReference type="EMBL" id="JAAOZQ010000028">
    <property type="protein sequence ID" value="KAF7525543.1"/>
    <property type="molecule type" value="Genomic_DNA"/>
</dbReference>
<gene>
    <name evidence="2" type="ORF">PCG10_004781</name>
</gene>
<reference evidence="2" key="1">
    <citation type="submission" date="2020-02" db="EMBL/GenBank/DDBJ databases">
        <authorList>
            <person name="Lichtner F.J."/>
        </authorList>
    </citation>
    <scope>NUCLEOTIDE SEQUENCE</scope>
    <source>
        <strain evidence="2">G10</strain>
    </source>
</reference>
<evidence type="ECO:0000313" key="2">
    <source>
        <dbReference type="EMBL" id="KAF7525543.1"/>
    </source>
</evidence>
<dbReference type="Proteomes" id="UP000701341">
    <property type="component" value="Unassembled WGS sequence"/>
</dbReference>
<protein>
    <recommendedName>
        <fullName evidence="1">BTB domain-containing protein</fullName>
    </recommendedName>
</protein>
<comment type="caution">
    <text evidence="2">The sequence shown here is derived from an EMBL/GenBank/DDBJ whole genome shotgun (WGS) entry which is preliminary data.</text>
</comment>
<dbReference type="AlphaFoldDB" id="A0A9P5L5E4"/>
<dbReference type="SUPFAM" id="SSF54695">
    <property type="entry name" value="POZ domain"/>
    <property type="match status" value="1"/>
</dbReference>
<evidence type="ECO:0000313" key="3">
    <source>
        <dbReference type="Proteomes" id="UP000701341"/>
    </source>
</evidence>
<name>A0A9P5L5E4_PENCR</name>
<dbReference type="SMART" id="SM00225">
    <property type="entry name" value="BTB"/>
    <property type="match status" value="1"/>
</dbReference>
<dbReference type="InterPro" id="IPR011333">
    <property type="entry name" value="SKP1/BTB/POZ_sf"/>
</dbReference>
<sequence length="236" mass="26738">MSEISEKSAEPFATARLPLYHGPLVKVRIQDTCEYEISKALLCAESPVFTAMFEGSFLEAQEQAVDLELMEGVISKRSVEALFQWLYLRVVKFDIEDPREHIWAAIELARLADRYGITGIESQTAEYINEIIVDNPDPDYELDPGELAYNQNFLLREEHIISGILLHYGHPVRRALANSCVADFLEHCPHKFADTAREYPEFAADLLHEVSLALDILRWYPGIDLGSLPPPITHGI</sequence>
<keyword evidence="3" id="KW-1185">Reference proteome</keyword>
<proteinExistence type="predicted"/>
<evidence type="ECO:0000259" key="1">
    <source>
        <dbReference type="PROSITE" id="PS50097"/>
    </source>
</evidence>
<dbReference type="PROSITE" id="PS50097">
    <property type="entry name" value="BTB"/>
    <property type="match status" value="1"/>
</dbReference>
<dbReference type="OrthoDB" id="194443at2759"/>
<dbReference type="InterPro" id="IPR000210">
    <property type="entry name" value="BTB/POZ_dom"/>
</dbReference>